<evidence type="ECO:0000256" key="1">
    <source>
        <dbReference type="SAM" id="SignalP"/>
    </source>
</evidence>
<gene>
    <name evidence="2" type="ORF">DCM83_13455</name>
</gene>
<proteinExistence type="predicted"/>
<feature type="chain" id="PRO_5041970576" evidence="1">
    <location>
        <begin position="21"/>
        <end position="206"/>
    </location>
</feature>
<keyword evidence="1" id="KW-0732">Signal</keyword>
<accession>A0AAE9NGP3</accession>
<reference evidence="2" key="1">
    <citation type="submission" date="2018-04" db="EMBL/GenBank/DDBJ databases">
        <title>Genomes of Endosymbiotic and Endophytic Bradyrhizobium Publication status.</title>
        <authorList>
            <person name="Guha S."/>
            <person name="Jorrin B."/>
            <person name="Sarkar M."/>
            <person name="Poole P.S."/>
            <person name="DasGupta M."/>
        </authorList>
    </citation>
    <scope>NUCLEOTIDE SEQUENCE</scope>
    <source>
        <strain evidence="2">WBOS16</strain>
    </source>
</reference>
<evidence type="ECO:0000313" key="3">
    <source>
        <dbReference type="Proteomes" id="UP001058872"/>
    </source>
</evidence>
<organism evidence="2 3">
    <name type="scientific">Bradyrhizobium betae</name>
    <dbReference type="NCBI Taxonomy" id="244734"/>
    <lineage>
        <taxon>Bacteria</taxon>
        <taxon>Pseudomonadati</taxon>
        <taxon>Pseudomonadota</taxon>
        <taxon>Alphaproteobacteria</taxon>
        <taxon>Hyphomicrobiales</taxon>
        <taxon>Nitrobacteraceae</taxon>
        <taxon>Bradyrhizobium</taxon>
    </lineage>
</organism>
<dbReference type="Proteomes" id="UP001058872">
    <property type="component" value="Chromosome"/>
</dbReference>
<name>A0AAE9NGP3_9BRAD</name>
<dbReference type="RefSeq" id="WP_257176928.1">
    <property type="nucleotide sequence ID" value="NZ_CP028989.1"/>
</dbReference>
<evidence type="ECO:0000313" key="2">
    <source>
        <dbReference type="EMBL" id="UUO69634.1"/>
    </source>
</evidence>
<sequence>MKLALILPLALAAFIGAAQAEEGDDIREASKAESEGFNARMYAGKPGDKAYACFVRRYDTDHLARHPKQKVAAMKLLISAELDKEDKELHHSFRLGFGYRHRSGNFDSSGSCNHAVFTRNGSEVRLGCGVDCDGGGIGVALSKDDKAAIVRLERVRVWQNNKPDDEAEHALVGGADDRIFRLDRTETSECASLVTDRKELAALRHK</sequence>
<feature type="signal peptide" evidence="1">
    <location>
        <begin position="1"/>
        <end position="20"/>
    </location>
</feature>
<protein>
    <submittedName>
        <fullName evidence="2">Uncharacterized protein</fullName>
    </submittedName>
</protein>
<dbReference type="AlphaFoldDB" id="A0AAE9NGP3"/>
<dbReference type="EMBL" id="CP028989">
    <property type="protein sequence ID" value="UUO69634.1"/>
    <property type="molecule type" value="Genomic_DNA"/>
</dbReference>